<protein>
    <submittedName>
        <fullName evidence="1">Uncharacterized protein</fullName>
    </submittedName>
</protein>
<dbReference type="EMBL" id="BGPR01000292">
    <property type="protein sequence ID" value="GBM10943.1"/>
    <property type="molecule type" value="Genomic_DNA"/>
</dbReference>
<sequence>MDGKAKVIMFAEDIAILIAEPVAYRFTRFNVHQHVDNWAGNLCTSLAHTEDLNVRALRISKLFKRVFGQTDSNSQLFNSSGGSSITVPWPVEFQLLETYICYVCKLENGLGWQQKDDILILLLLVDTLDSETSALMRAVSINGRVEAKDQLPEHRPLFVPSITSQVPGRPEVTSKAG</sequence>
<proteinExistence type="predicted"/>
<dbReference type="Proteomes" id="UP000499080">
    <property type="component" value="Unassembled WGS sequence"/>
</dbReference>
<comment type="caution">
    <text evidence="1">The sequence shown here is derived from an EMBL/GenBank/DDBJ whole genome shotgun (WGS) entry which is preliminary data.</text>
</comment>
<organism evidence="1 2">
    <name type="scientific">Araneus ventricosus</name>
    <name type="common">Orbweaver spider</name>
    <name type="synonym">Epeira ventricosa</name>
    <dbReference type="NCBI Taxonomy" id="182803"/>
    <lineage>
        <taxon>Eukaryota</taxon>
        <taxon>Metazoa</taxon>
        <taxon>Ecdysozoa</taxon>
        <taxon>Arthropoda</taxon>
        <taxon>Chelicerata</taxon>
        <taxon>Arachnida</taxon>
        <taxon>Araneae</taxon>
        <taxon>Araneomorphae</taxon>
        <taxon>Entelegynae</taxon>
        <taxon>Araneoidea</taxon>
        <taxon>Araneidae</taxon>
        <taxon>Araneus</taxon>
    </lineage>
</organism>
<evidence type="ECO:0000313" key="1">
    <source>
        <dbReference type="EMBL" id="GBM10943.1"/>
    </source>
</evidence>
<name>A0A4Y2D2M5_ARAVE</name>
<gene>
    <name evidence="1" type="ORF">AVEN_171428_1</name>
</gene>
<evidence type="ECO:0000313" key="2">
    <source>
        <dbReference type="Proteomes" id="UP000499080"/>
    </source>
</evidence>
<accession>A0A4Y2D2M5</accession>
<dbReference type="AlphaFoldDB" id="A0A4Y2D2M5"/>
<reference evidence="1 2" key="1">
    <citation type="journal article" date="2019" name="Sci. Rep.">
        <title>Orb-weaving spider Araneus ventricosus genome elucidates the spidroin gene catalogue.</title>
        <authorList>
            <person name="Kono N."/>
            <person name="Nakamura H."/>
            <person name="Ohtoshi R."/>
            <person name="Moran D.A.P."/>
            <person name="Shinohara A."/>
            <person name="Yoshida Y."/>
            <person name="Fujiwara M."/>
            <person name="Mori M."/>
            <person name="Tomita M."/>
            <person name="Arakawa K."/>
        </authorList>
    </citation>
    <scope>NUCLEOTIDE SEQUENCE [LARGE SCALE GENOMIC DNA]</scope>
</reference>
<keyword evidence="2" id="KW-1185">Reference proteome</keyword>